<reference evidence="1" key="1">
    <citation type="submission" date="2014-11" db="EMBL/GenBank/DDBJ databases">
        <authorList>
            <person name="Amaro Gonzalez C."/>
        </authorList>
    </citation>
    <scope>NUCLEOTIDE SEQUENCE</scope>
</reference>
<reference evidence="1" key="2">
    <citation type="journal article" date="2015" name="Fish Shellfish Immunol.">
        <title>Early steps in the European eel (Anguilla anguilla)-Vibrio vulnificus interaction in the gills: Role of the RtxA13 toxin.</title>
        <authorList>
            <person name="Callol A."/>
            <person name="Pajuelo D."/>
            <person name="Ebbesson L."/>
            <person name="Teles M."/>
            <person name="MacKenzie S."/>
            <person name="Amaro C."/>
        </authorList>
    </citation>
    <scope>NUCLEOTIDE SEQUENCE</scope>
</reference>
<sequence>MYYCGAKRCGEKF</sequence>
<dbReference type="EMBL" id="GBXM01042917">
    <property type="protein sequence ID" value="JAH65660.1"/>
    <property type="molecule type" value="Transcribed_RNA"/>
</dbReference>
<proteinExistence type="predicted"/>
<name>A0A0E9UK62_ANGAN</name>
<protein>
    <submittedName>
        <fullName evidence="1">Uncharacterized protein</fullName>
    </submittedName>
</protein>
<dbReference type="EMBL" id="GBXM01053211">
    <property type="protein sequence ID" value="JAH55366.1"/>
    <property type="molecule type" value="Transcribed_RNA"/>
</dbReference>
<evidence type="ECO:0000313" key="1">
    <source>
        <dbReference type="EMBL" id="JAH65660.1"/>
    </source>
</evidence>
<organism evidence="1">
    <name type="scientific">Anguilla anguilla</name>
    <name type="common">European freshwater eel</name>
    <name type="synonym">Muraena anguilla</name>
    <dbReference type="NCBI Taxonomy" id="7936"/>
    <lineage>
        <taxon>Eukaryota</taxon>
        <taxon>Metazoa</taxon>
        <taxon>Chordata</taxon>
        <taxon>Craniata</taxon>
        <taxon>Vertebrata</taxon>
        <taxon>Euteleostomi</taxon>
        <taxon>Actinopterygii</taxon>
        <taxon>Neopterygii</taxon>
        <taxon>Teleostei</taxon>
        <taxon>Anguilliformes</taxon>
        <taxon>Anguillidae</taxon>
        <taxon>Anguilla</taxon>
    </lineage>
</organism>
<accession>A0A0E9UK62</accession>